<protein>
    <submittedName>
        <fullName evidence="2">Uncharacterized protein</fullName>
    </submittedName>
</protein>
<dbReference type="EMBL" id="BGPR01020537">
    <property type="protein sequence ID" value="GBN84894.1"/>
    <property type="molecule type" value="Genomic_DNA"/>
</dbReference>
<gene>
    <name evidence="2" type="ORF">AVEN_28521_1</name>
</gene>
<organism evidence="2 3">
    <name type="scientific">Araneus ventricosus</name>
    <name type="common">Orbweaver spider</name>
    <name type="synonym">Epeira ventricosa</name>
    <dbReference type="NCBI Taxonomy" id="182803"/>
    <lineage>
        <taxon>Eukaryota</taxon>
        <taxon>Metazoa</taxon>
        <taxon>Ecdysozoa</taxon>
        <taxon>Arthropoda</taxon>
        <taxon>Chelicerata</taxon>
        <taxon>Arachnida</taxon>
        <taxon>Araneae</taxon>
        <taxon>Araneomorphae</taxon>
        <taxon>Entelegynae</taxon>
        <taxon>Araneoidea</taxon>
        <taxon>Araneidae</taxon>
        <taxon>Araneus</taxon>
    </lineage>
</organism>
<proteinExistence type="predicted"/>
<reference evidence="2 3" key="1">
    <citation type="journal article" date="2019" name="Sci. Rep.">
        <title>Orb-weaving spider Araneus ventricosus genome elucidates the spidroin gene catalogue.</title>
        <authorList>
            <person name="Kono N."/>
            <person name="Nakamura H."/>
            <person name="Ohtoshi R."/>
            <person name="Moran D.A.P."/>
            <person name="Shinohara A."/>
            <person name="Yoshida Y."/>
            <person name="Fujiwara M."/>
            <person name="Mori M."/>
            <person name="Tomita M."/>
            <person name="Arakawa K."/>
        </authorList>
    </citation>
    <scope>NUCLEOTIDE SEQUENCE [LARGE SCALE GENOMIC DNA]</scope>
</reference>
<name>A0A4Y2S9J8_ARAVE</name>
<feature type="region of interest" description="Disordered" evidence="1">
    <location>
        <begin position="1"/>
        <end position="26"/>
    </location>
</feature>
<dbReference type="AlphaFoldDB" id="A0A4Y2S9J8"/>
<comment type="caution">
    <text evidence="2">The sequence shown here is derived from an EMBL/GenBank/DDBJ whole genome shotgun (WGS) entry which is preliminary data.</text>
</comment>
<dbReference type="Proteomes" id="UP000499080">
    <property type="component" value="Unassembled WGS sequence"/>
</dbReference>
<evidence type="ECO:0000313" key="3">
    <source>
        <dbReference type="Proteomes" id="UP000499080"/>
    </source>
</evidence>
<accession>A0A4Y2S9J8</accession>
<evidence type="ECO:0000256" key="1">
    <source>
        <dbReference type="SAM" id="MobiDB-lite"/>
    </source>
</evidence>
<sequence>MFQGFISGERPEARFHSSISSSSTAKLTGVRAGLEPIGPIAPNRSPRQSSERNVLKLIQIKIRDRFDFITLSLGIFEFIFSNSIANQCCQHFLLPLADTVSEVNSRGQLSLL</sequence>
<evidence type="ECO:0000313" key="2">
    <source>
        <dbReference type="EMBL" id="GBN84894.1"/>
    </source>
</evidence>
<keyword evidence="3" id="KW-1185">Reference proteome</keyword>